<evidence type="ECO:0000256" key="3">
    <source>
        <dbReference type="ARBA" id="ARBA00022692"/>
    </source>
</evidence>
<evidence type="ECO:0000313" key="7">
    <source>
        <dbReference type="EMBL" id="QNP45695.1"/>
    </source>
</evidence>
<evidence type="ECO:0000256" key="2">
    <source>
        <dbReference type="ARBA" id="ARBA00009773"/>
    </source>
</evidence>
<dbReference type="Pfam" id="PF01594">
    <property type="entry name" value="AI-2E_transport"/>
    <property type="match status" value="1"/>
</dbReference>
<accession>A0ABX6T7R0</accession>
<evidence type="ECO:0000256" key="1">
    <source>
        <dbReference type="ARBA" id="ARBA00004141"/>
    </source>
</evidence>
<keyword evidence="4 6" id="KW-1133">Transmembrane helix</keyword>
<evidence type="ECO:0000256" key="4">
    <source>
        <dbReference type="ARBA" id="ARBA00022989"/>
    </source>
</evidence>
<feature type="transmembrane region" description="Helical" evidence="6">
    <location>
        <begin position="307"/>
        <end position="331"/>
    </location>
</feature>
<sequence>MGSGPPTIEPHVERPGPAEFRDPMVVRELKRAAVWFGLALLIIGVIVLAQPLLLIVGGMIFAVFLDGGARLIGRFLPIGRGFRLLLALIIGFGFIGWVFWYAGTTIAAQFEALRIVVTAQFDRLMEFAASLGLVPKGPPTNLGSQLLGSVGRLTSAVGSALGAITSVILMIVIGIFLAIEPRIYDRGIAWMLPIRYREQFYRIAEHVGFTLRRLLFGRLLGMIFEGFFTGILLWLAGVPMAALLGLITGLLAFIPNIGAITSGVLMVAVGFSAGPHQGFAAIIIYFFVQNVDGYLVIPYIARRTVDLAPAVVLAMQLLMGALFGILGVLFADPILAALKVALMDISRDHAAEEGEGPKAVGGKPPPA</sequence>
<comment type="similarity">
    <text evidence="2">Belongs to the autoinducer-2 exporter (AI-2E) (TC 2.A.86) family.</text>
</comment>
<feature type="transmembrane region" description="Helical" evidence="6">
    <location>
        <begin position="33"/>
        <end position="64"/>
    </location>
</feature>
<keyword evidence="5 6" id="KW-0472">Membrane</keyword>
<dbReference type="PANTHER" id="PTHR21716">
    <property type="entry name" value="TRANSMEMBRANE PROTEIN"/>
    <property type="match status" value="1"/>
</dbReference>
<dbReference type="PANTHER" id="PTHR21716:SF62">
    <property type="entry name" value="TRANSPORT PROTEIN YDBI-RELATED"/>
    <property type="match status" value="1"/>
</dbReference>
<organism evidence="7 8">
    <name type="scientific">Sphingomonas sediminicola</name>
    <dbReference type="NCBI Taxonomy" id="386874"/>
    <lineage>
        <taxon>Bacteria</taxon>
        <taxon>Pseudomonadati</taxon>
        <taxon>Pseudomonadota</taxon>
        <taxon>Alphaproteobacteria</taxon>
        <taxon>Sphingomonadales</taxon>
        <taxon>Sphingomonadaceae</taxon>
        <taxon>Sphingomonas</taxon>
    </lineage>
</organism>
<evidence type="ECO:0000256" key="6">
    <source>
        <dbReference type="SAM" id="Phobius"/>
    </source>
</evidence>
<proteinExistence type="inferred from homology"/>
<feature type="transmembrane region" description="Helical" evidence="6">
    <location>
        <begin position="215"/>
        <end position="236"/>
    </location>
</feature>
<keyword evidence="3 6" id="KW-0812">Transmembrane</keyword>
<evidence type="ECO:0000256" key="5">
    <source>
        <dbReference type="ARBA" id="ARBA00023136"/>
    </source>
</evidence>
<feature type="transmembrane region" description="Helical" evidence="6">
    <location>
        <begin position="156"/>
        <end position="179"/>
    </location>
</feature>
<feature type="transmembrane region" description="Helical" evidence="6">
    <location>
        <begin position="279"/>
        <end position="301"/>
    </location>
</feature>
<feature type="transmembrane region" description="Helical" evidence="6">
    <location>
        <begin position="84"/>
        <end position="103"/>
    </location>
</feature>
<feature type="transmembrane region" description="Helical" evidence="6">
    <location>
        <begin position="242"/>
        <end position="267"/>
    </location>
</feature>
<dbReference type="Proteomes" id="UP000516105">
    <property type="component" value="Chromosome"/>
</dbReference>
<evidence type="ECO:0000313" key="8">
    <source>
        <dbReference type="Proteomes" id="UP000516105"/>
    </source>
</evidence>
<protein>
    <submittedName>
        <fullName evidence="7">AI-2E family transporter</fullName>
    </submittedName>
</protein>
<reference evidence="7 8" key="1">
    <citation type="submission" date="2020-08" db="EMBL/GenBank/DDBJ databases">
        <title>Genome sequence of Sphingomonas sediminicola KACC 15039T.</title>
        <authorList>
            <person name="Hyun D.-W."/>
            <person name="Bae J.-W."/>
        </authorList>
    </citation>
    <scope>NUCLEOTIDE SEQUENCE [LARGE SCALE GENOMIC DNA]</scope>
    <source>
        <strain evidence="7 8">KACC 15039</strain>
    </source>
</reference>
<comment type="subcellular location">
    <subcellularLocation>
        <location evidence="1">Membrane</location>
        <topology evidence="1">Multi-pass membrane protein</topology>
    </subcellularLocation>
</comment>
<dbReference type="InterPro" id="IPR002549">
    <property type="entry name" value="AI-2E-like"/>
</dbReference>
<name>A0ABX6T7R0_9SPHN</name>
<dbReference type="EMBL" id="CP060782">
    <property type="protein sequence ID" value="QNP45695.1"/>
    <property type="molecule type" value="Genomic_DNA"/>
</dbReference>
<dbReference type="RefSeq" id="WP_187708650.1">
    <property type="nucleotide sequence ID" value="NZ_CP060782.1"/>
</dbReference>
<gene>
    <name evidence="7" type="ORF">H9L14_14440</name>
</gene>
<keyword evidence="8" id="KW-1185">Reference proteome</keyword>